<sequence>MSNNKVCFISCVNNYEEYNMALLHIHSLRIPGGYEIETIAIENAASLTSGYNEAMRKTDAKYKVYLHQDTYIINKNFLFEIIALFQRYPKLGMMGAIGSKTIPYGCMHLSQLRYGVIYHTFDGKGKISLGQNIAVTDKDYEPVRAIDGMIMITQYDIPWREDIFKGWHCYDISQSLEFQMAGFEVGIPKHSSPWYIHDCGIITLTGFEENRKILVQHYYPYTI</sequence>
<reference evidence="2 3" key="1">
    <citation type="submission" date="2020-08" db="EMBL/GenBank/DDBJ databases">
        <title>Genomic Encyclopedia of Type Strains, Phase IV (KMG-IV): sequencing the most valuable type-strain genomes for metagenomic binning, comparative biology and taxonomic classification.</title>
        <authorList>
            <person name="Goeker M."/>
        </authorList>
    </citation>
    <scope>NUCLEOTIDE SEQUENCE [LARGE SCALE GENOMIC DNA]</scope>
    <source>
        <strain evidence="2 3">DSM 5391</strain>
    </source>
</reference>
<gene>
    <name evidence="2" type="ORF">HNR53_001827</name>
</gene>
<dbReference type="SUPFAM" id="SSF53448">
    <property type="entry name" value="Nucleotide-diphospho-sugar transferases"/>
    <property type="match status" value="1"/>
</dbReference>
<dbReference type="EMBL" id="JACHGK010000005">
    <property type="protein sequence ID" value="MBB6445209.1"/>
    <property type="molecule type" value="Genomic_DNA"/>
</dbReference>
<dbReference type="RefSeq" id="WP_184525036.1">
    <property type="nucleotide sequence ID" value="NZ_JBHLZA010000068.1"/>
</dbReference>
<feature type="domain" description="Streptomycin biosynthesis protein StrF" evidence="1">
    <location>
        <begin position="7"/>
        <end position="218"/>
    </location>
</feature>
<dbReference type="AlphaFoldDB" id="A0A7X0HR04"/>
<dbReference type="Proteomes" id="UP000531594">
    <property type="component" value="Unassembled WGS sequence"/>
</dbReference>
<dbReference type="Pfam" id="PF13712">
    <property type="entry name" value="Glyco_tranf_2_5"/>
    <property type="match status" value="1"/>
</dbReference>
<dbReference type="InterPro" id="IPR029044">
    <property type="entry name" value="Nucleotide-diphossugar_trans"/>
</dbReference>
<accession>A0A7X0HR04</accession>
<dbReference type="Gene3D" id="3.90.550.10">
    <property type="entry name" value="Spore Coat Polysaccharide Biosynthesis Protein SpsA, Chain A"/>
    <property type="match status" value="1"/>
</dbReference>
<comment type="caution">
    <text evidence="2">The sequence shown here is derived from an EMBL/GenBank/DDBJ whole genome shotgun (WGS) entry which is preliminary data.</text>
</comment>
<evidence type="ECO:0000259" key="1">
    <source>
        <dbReference type="Pfam" id="PF13712"/>
    </source>
</evidence>
<protein>
    <recommendedName>
        <fullName evidence="1">Streptomycin biosynthesis protein StrF domain-containing protein</fullName>
    </recommendedName>
</protein>
<evidence type="ECO:0000313" key="2">
    <source>
        <dbReference type="EMBL" id="MBB6445209.1"/>
    </source>
</evidence>
<proteinExistence type="predicted"/>
<dbReference type="InterPro" id="IPR059123">
    <property type="entry name" value="StrF_dom"/>
</dbReference>
<keyword evidence="3" id="KW-1185">Reference proteome</keyword>
<evidence type="ECO:0000313" key="3">
    <source>
        <dbReference type="Proteomes" id="UP000531594"/>
    </source>
</evidence>
<name>A0A7X0HR04_9BACI</name>
<organism evidence="2 3">
    <name type="scientific">Bacillus benzoevorans</name>
    <dbReference type="NCBI Taxonomy" id="1456"/>
    <lineage>
        <taxon>Bacteria</taxon>
        <taxon>Bacillati</taxon>
        <taxon>Bacillota</taxon>
        <taxon>Bacilli</taxon>
        <taxon>Bacillales</taxon>
        <taxon>Bacillaceae</taxon>
        <taxon>Bacillus</taxon>
    </lineage>
</organism>